<dbReference type="OrthoDB" id="2084556at2"/>
<protein>
    <recommendedName>
        <fullName evidence="3">Peptide ABC transporter permease</fullName>
    </recommendedName>
</protein>
<dbReference type="RefSeq" id="WP_120190279.1">
    <property type="nucleotide sequence ID" value="NZ_MCHY01000009.1"/>
</dbReference>
<sequence length="73" mass="8313">MSIKYVCPYCKSIHGHIEASQVSEMQLGWHFLTPEERKHIISYEAGGDLVAHVTCDYCSEAVQRHPELTNPLQ</sequence>
<organism evidence="1 2">
    <name type="scientific">Ammoniphilus oxalaticus</name>
    <dbReference type="NCBI Taxonomy" id="66863"/>
    <lineage>
        <taxon>Bacteria</taxon>
        <taxon>Bacillati</taxon>
        <taxon>Bacillota</taxon>
        <taxon>Bacilli</taxon>
        <taxon>Bacillales</taxon>
        <taxon>Paenibacillaceae</taxon>
        <taxon>Aneurinibacillus group</taxon>
        <taxon>Ammoniphilus</taxon>
    </lineage>
</organism>
<dbReference type="EMBL" id="MCHY01000009">
    <property type="protein sequence ID" value="RKD22797.1"/>
    <property type="molecule type" value="Genomic_DNA"/>
</dbReference>
<name>A0A419SG83_9BACL</name>
<comment type="caution">
    <text evidence="1">The sequence shown here is derived from an EMBL/GenBank/DDBJ whole genome shotgun (WGS) entry which is preliminary data.</text>
</comment>
<gene>
    <name evidence="1" type="ORF">BEP19_11150</name>
</gene>
<dbReference type="Pfam" id="PF10955">
    <property type="entry name" value="Fin"/>
    <property type="match status" value="1"/>
</dbReference>
<evidence type="ECO:0008006" key="3">
    <source>
        <dbReference type="Google" id="ProtNLM"/>
    </source>
</evidence>
<proteinExistence type="predicted"/>
<accession>A0A419SG83</accession>
<evidence type="ECO:0000313" key="1">
    <source>
        <dbReference type="EMBL" id="RKD22797.1"/>
    </source>
</evidence>
<dbReference type="InterPro" id="IPR020115">
    <property type="entry name" value="Fin"/>
</dbReference>
<dbReference type="AlphaFoldDB" id="A0A419SG83"/>
<evidence type="ECO:0000313" key="2">
    <source>
        <dbReference type="Proteomes" id="UP000284219"/>
    </source>
</evidence>
<reference evidence="1 2" key="1">
    <citation type="submission" date="2016-08" db="EMBL/GenBank/DDBJ databases">
        <title>Novel Firmicute Genomes.</title>
        <authorList>
            <person name="Poppleton D.I."/>
            <person name="Gribaldo S."/>
        </authorList>
    </citation>
    <scope>NUCLEOTIDE SEQUENCE [LARGE SCALE GENOMIC DNA]</scope>
    <source>
        <strain evidence="1 2">RAOx-1</strain>
    </source>
</reference>
<dbReference type="Proteomes" id="UP000284219">
    <property type="component" value="Unassembled WGS sequence"/>
</dbReference>
<keyword evidence="2" id="KW-1185">Reference proteome</keyword>
<dbReference type="GO" id="GO:0010468">
    <property type="term" value="P:regulation of gene expression"/>
    <property type="evidence" value="ECO:0007669"/>
    <property type="project" value="InterPro"/>
</dbReference>